<dbReference type="InterPro" id="IPR027417">
    <property type="entry name" value="P-loop_NTPase"/>
</dbReference>
<gene>
    <name evidence="3" type="ORF">B1A_12350</name>
</gene>
<feature type="domain" description="CobQ/CobB/MinD/ParA nucleotide binding" evidence="2">
    <location>
        <begin position="6"/>
        <end position="44"/>
    </location>
</feature>
<feature type="non-terminal residue" evidence="3">
    <location>
        <position position="46"/>
    </location>
</feature>
<accession>T1BHC9</accession>
<dbReference type="EMBL" id="AUZX01008961">
    <property type="protein sequence ID" value="EQD53535.1"/>
    <property type="molecule type" value="Genomic_DNA"/>
</dbReference>
<dbReference type="Gene3D" id="3.40.50.300">
    <property type="entry name" value="P-loop containing nucleotide triphosphate hydrolases"/>
    <property type="match status" value="1"/>
</dbReference>
<evidence type="ECO:0000259" key="2">
    <source>
        <dbReference type="Pfam" id="PF01656"/>
    </source>
</evidence>
<dbReference type="UniPathway" id="UPA00148"/>
<reference evidence="3" key="2">
    <citation type="journal article" date="2014" name="ISME J.">
        <title>Microbial stratification in low pH oxic and suboxic macroscopic growths along an acid mine drainage.</title>
        <authorList>
            <person name="Mendez-Garcia C."/>
            <person name="Mesa V."/>
            <person name="Sprenger R.R."/>
            <person name="Richter M."/>
            <person name="Diez M.S."/>
            <person name="Solano J."/>
            <person name="Bargiela R."/>
            <person name="Golyshina O.V."/>
            <person name="Manteca A."/>
            <person name="Ramos J.L."/>
            <person name="Gallego J.R."/>
            <person name="Llorente I."/>
            <person name="Martins Dos Santos V.A."/>
            <person name="Jensen O.N."/>
            <person name="Pelaez A.I."/>
            <person name="Sanchez J."/>
            <person name="Ferrer M."/>
        </authorList>
    </citation>
    <scope>NUCLEOTIDE SEQUENCE</scope>
</reference>
<keyword evidence="1" id="KW-0315">Glutamine amidotransferase</keyword>
<protein>
    <recommendedName>
        <fullName evidence="2">CobQ/CobB/MinD/ParA nucleotide binding domain-containing protein</fullName>
    </recommendedName>
</protein>
<dbReference type="PANTHER" id="PTHR21343">
    <property type="entry name" value="DETHIOBIOTIN SYNTHETASE"/>
    <property type="match status" value="1"/>
</dbReference>
<sequence length="46" mass="4979">MDTKLIMVVGTASGSGKSTLVMSLCRIFRDNGFRVAPFKAINMSLN</sequence>
<reference evidence="3" key="1">
    <citation type="submission" date="2013-08" db="EMBL/GenBank/DDBJ databases">
        <authorList>
            <person name="Mendez C."/>
            <person name="Richter M."/>
            <person name="Ferrer M."/>
            <person name="Sanchez J."/>
        </authorList>
    </citation>
    <scope>NUCLEOTIDE SEQUENCE</scope>
</reference>
<organism evidence="3">
    <name type="scientific">mine drainage metagenome</name>
    <dbReference type="NCBI Taxonomy" id="410659"/>
    <lineage>
        <taxon>unclassified sequences</taxon>
        <taxon>metagenomes</taxon>
        <taxon>ecological metagenomes</taxon>
    </lineage>
</organism>
<dbReference type="GO" id="GO:0009236">
    <property type="term" value="P:cobalamin biosynthetic process"/>
    <property type="evidence" value="ECO:0007669"/>
    <property type="project" value="UniProtKB-UniPathway"/>
</dbReference>
<dbReference type="InterPro" id="IPR002586">
    <property type="entry name" value="CobQ/CobB/MinD/ParA_Nub-bd_dom"/>
</dbReference>
<evidence type="ECO:0000256" key="1">
    <source>
        <dbReference type="ARBA" id="ARBA00022962"/>
    </source>
</evidence>
<comment type="caution">
    <text evidence="3">The sequence shown here is derived from an EMBL/GenBank/DDBJ whole genome shotgun (WGS) entry which is preliminary data.</text>
</comment>
<proteinExistence type="predicted"/>
<dbReference type="PANTHER" id="PTHR21343:SF1">
    <property type="entry name" value="COBYRIC ACID SYNTHASE"/>
    <property type="match status" value="1"/>
</dbReference>
<dbReference type="AlphaFoldDB" id="T1BHC9"/>
<dbReference type="Pfam" id="PF01656">
    <property type="entry name" value="CbiA"/>
    <property type="match status" value="1"/>
</dbReference>
<dbReference type="SUPFAM" id="SSF52540">
    <property type="entry name" value="P-loop containing nucleoside triphosphate hydrolases"/>
    <property type="match status" value="1"/>
</dbReference>
<name>T1BHC9_9ZZZZ</name>
<evidence type="ECO:0000313" key="3">
    <source>
        <dbReference type="EMBL" id="EQD53535.1"/>
    </source>
</evidence>